<evidence type="ECO:0000313" key="1">
    <source>
        <dbReference type="EMBL" id="CAA9456450.1"/>
    </source>
</evidence>
<gene>
    <name evidence="1" type="ORF">AVDCRST_MAG01-01-5254</name>
</gene>
<reference evidence="1" key="1">
    <citation type="submission" date="2020-02" db="EMBL/GenBank/DDBJ databases">
        <authorList>
            <person name="Meier V. D."/>
        </authorList>
    </citation>
    <scope>NUCLEOTIDE SEQUENCE</scope>
    <source>
        <strain evidence="1">AVDCRST_MAG01</strain>
    </source>
</reference>
<feature type="non-terminal residue" evidence="1">
    <location>
        <position position="1"/>
    </location>
</feature>
<accession>A0A6J4R0L1</accession>
<name>A0A6J4R0L1_9ACTN</name>
<organism evidence="1">
    <name type="scientific">uncultured Rubrobacteraceae bacterium</name>
    <dbReference type="NCBI Taxonomy" id="349277"/>
    <lineage>
        <taxon>Bacteria</taxon>
        <taxon>Bacillati</taxon>
        <taxon>Actinomycetota</taxon>
        <taxon>Rubrobacteria</taxon>
        <taxon>Rubrobacterales</taxon>
        <taxon>Rubrobacteraceae</taxon>
        <taxon>environmental samples</taxon>
    </lineage>
</organism>
<sequence>ADFALYGEYVFLSSSNVFCSGCSTVAASFPFPTAYDL</sequence>
<dbReference type="EMBL" id="CADCUW010000694">
    <property type="protein sequence ID" value="CAA9456450.1"/>
    <property type="molecule type" value="Genomic_DNA"/>
</dbReference>
<protein>
    <submittedName>
        <fullName evidence="1">Uncharacterized protein</fullName>
    </submittedName>
</protein>
<proteinExistence type="predicted"/>
<dbReference type="AlphaFoldDB" id="A0A6J4R0L1"/>
<feature type="non-terminal residue" evidence="1">
    <location>
        <position position="37"/>
    </location>
</feature>